<evidence type="ECO:0000313" key="7">
    <source>
        <dbReference type="Proteomes" id="UP000661077"/>
    </source>
</evidence>
<evidence type="ECO:0000256" key="3">
    <source>
        <dbReference type="ARBA" id="ARBA00022801"/>
    </source>
</evidence>
<evidence type="ECO:0000256" key="4">
    <source>
        <dbReference type="RuleBase" id="RU362039"/>
    </source>
</evidence>
<dbReference type="RefSeq" id="WP_203170985.1">
    <property type="nucleotide sequence ID" value="NZ_JAEVLS010000010.1"/>
</dbReference>
<dbReference type="Pfam" id="PF12850">
    <property type="entry name" value="Metallophos_2"/>
    <property type="match status" value="1"/>
</dbReference>
<evidence type="ECO:0000313" key="6">
    <source>
        <dbReference type="EMBL" id="MBM0108813.1"/>
    </source>
</evidence>
<dbReference type="PANTHER" id="PTHR11124">
    <property type="entry name" value="VACUOLAR SORTING PROTEIN VPS29"/>
    <property type="match status" value="1"/>
</dbReference>
<dbReference type="Gene3D" id="3.60.21.10">
    <property type="match status" value="1"/>
</dbReference>
<gene>
    <name evidence="6" type="ORF">JM946_29120</name>
</gene>
<evidence type="ECO:0000256" key="1">
    <source>
        <dbReference type="ARBA" id="ARBA00008950"/>
    </source>
</evidence>
<dbReference type="NCBIfam" id="TIGR00040">
    <property type="entry name" value="yfcE"/>
    <property type="match status" value="1"/>
</dbReference>
<dbReference type="InterPro" id="IPR024654">
    <property type="entry name" value="Calcineurin-like_PHP_lpxH"/>
</dbReference>
<protein>
    <recommendedName>
        <fullName evidence="4">Phosphoesterase</fullName>
        <ecNumber evidence="4">3.1.4.-</ecNumber>
    </recommendedName>
</protein>
<proteinExistence type="inferred from homology"/>
<keyword evidence="2 4" id="KW-0479">Metal-binding</keyword>
<feature type="domain" description="Calcineurin-like phosphoesterase" evidence="5">
    <location>
        <begin position="14"/>
        <end position="150"/>
    </location>
</feature>
<reference evidence="6 7" key="1">
    <citation type="journal article" date="2021" name="Int. J. Syst. Evol. Microbiol.">
        <title>Steroidobacter gossypii sp. nov., isolated from soil of cotton cropping field.</title>
        <authorList>
            <person name="Huang R."/>
            <person name="Yang S."/>
            <person name="Zhen C."/>
            <person name="Liu W."/>
        </authorList>
    </citation>
    <scope>NUCLEOTIDE SEQUENCE [LARGE SCALE GENOMIC DNA]</scope>
    <source>
        <strain evidence="6 7">S1-65</strain>
    </source>
</reference>
<sequence length="165" mass="17727">MHPPLADTPEQTVLGVISDTHGLLRPEALNHLFGVERIIHAGDIGSPNVLEKLQSLAPVSAVRGNNDKGAWAEAIPESLLLEVRGHSIHVLHDLAQIDLSPAAVGIDVVISGHSHKPLLEQREGVLFLNPGSIGPRRFRLPTTLAKLYVSDTAVQAEIIELRLPG</sequence>
<keyword evidence="7" id="KW-1185">Reference proteome</keyword>
<dbReference type="InterPro" id="IPR000979">
    <property type="entry name" value="Phosphodiesterase_MJ0936/Vps29"/>
</dbReference>
<comment type="caution">
    <text evidence="6">The sequence shown here is derived from an EMBL/GenBank/DDBJ whole genome shotgun (WGS) entry which is preliminary data.</text>
</comment>
<evidence type="ECO:0000256" key="2">
    <source>
        <dbReference type="ARBA" id="ARBA00022723"/>
    </source>
</evidence>
<evidence type="ECO:0000259" key="5">
    <source>
        <dbReference type="Pfam" id="PF12850"/>
    </source>
</evidence>
<comment type="cofactor">
    <cofactor evidence="4">
        <name>a divalent metal cation</name>
        <dbReference type="ChEBI" id="CHEBI:60240"/>
    </cofactor>
</comment>
<organism evidence="6 7">
    <name type="scientific">Steroidobacter gossypii</name>
    <dbReference type="NCBI Taxonomy" id="2805490"/>
    <lineage>
        <taxon>Bacteria</taxon>
        <taxon>Pseudomonadati</taxon>
        <taxon>Pseudomonadota</taxon>
        <taxon>Gammaproteobacteria</taxon>
        <taxon>Steroidobacterales</taxon>
        <taxon>Steroidobacteraceae</taxon>
        <taxon>Steroidobacter</taxon>
    </lineage>
</organism>
<accession>A0ABS1X6G8</accession>
<dbReference type="EMBL" id="JAEVLS010000010">
    <property type="protein sequence ID" value="MBM0108813.1"/>
    <property type="molecule type" value="Genomic_DNA"/>
</dbReference>
<dbReference type="PROSITE" id="PS01269">
    <property type="entry name" value="UPF0025"/>
    <property type="match status" value="1"/>
</dbReference>
<keyword evidence="3" id="KW-0378">Hydrolase</keyword>
<dbReference type="InterPro" id="IPR020935">
    <property type="entry name" value="PdiEstase_YfcE_CS"/>
</dbReference>
<dbReference type="InterPro" id="IPR029052">
    <property type="entry name" value="Metallo-depent_PP-like"/>
</dbReference>
<name>A0ABS1X6G8_9GAMM</name>
<dbReference type="SUPFAM" id="SSF56300">
    <property type="entry name" value="Metallo-dependent phosphatases"/>
    <property type="match status" value="1"/>
</dbReference>
<dbReference type="Proteomes" id="UP000661077">
    <property type="component" value="Unassembled WGS sequence"/>
</dbReference>
<comment type="similarity">
    <text evidence="1 4">Belongs to the metallophosphoesterase superfamily. YfcE family.</text>
</comment>
<dbReference type="EC" id="3.1.4.-" evidence="4"/>